<reference evidence="2 3" key="1">
    <citation type="submission" date="2017-06" db="EMBL/GenBank/DDBJ databases">
        <title>Description of Avrilella dinanensis gen. nov. sp. nov.</title>
        <authorList>
            <person name="Leyer C."/>
            <person name="Sassi M."/>
            <person name="Minet J."/>
            <person name="Kayal S."/>
            <person name="Cattoir V."/>
        </authorList>
    </citation>
    <scope>NUCLEOTIDE SEQUENCE [LARGE SCALE GENOMIC DNA]</scope>
    <source>
        <strain evidence="2 3">UR159</strain>
    </source>
</reference>
<accession>A0A2M9R3Q1</accession>
<keyword evidence="1" id="KW-0732">Signal</keyword>
<dbReference type="SUPFAM" id="SSF56925">
    <property type="entry name" value="OMPA-like"/>
    <property type="match status" value="1"/>
</dbReference>
<proteinExistence type="predicted"/>
<feature type="signal peptide" evidence="1">
    <location>
        <begin position="1"/>
        <end position="24"/>
    </location>
</feature>
<sequence>MKKIHKTVLSLFLLAFAGTLQSNAQIITGKERFIGNYPWKATLSVNMMDLNFNADESPEGASMVSMFVPSKLAIAREIGANFSVEMSFSMNQAKIGDYSNGELLDNDVDVITGDVSAIYSLGGGFKIPYVDPYLKAGVGYLGYDNQNLTAVSGGAGLNFYLVDFGIGKDYRYPSEKWYSRFGINVEAVYRENITNDNAGTHMQYSAGVFYLF</sequence>
<dbReference type="Gene3D" id="2.40.160.20">
    <property type="match status" value="1"/>
</dbReference>
<evidence type="ECO:0000256" key="1">
    <source>
        <dbReference type="SAM" id="SignalP"/>
    </source>
</evidence>
<evidence type="ECO:0008006" key="4">
    <source>
        <dbReference type="Google" id="ProtNLM"/>
    </source>
</evidence>
<gene>
    <name evidence="2" type="ORF">CDL10_02400</name>
</gene>
<evidence type="ECO:0000313" key="2">
    <source>
        <dbReference type="EMBL" id="PJR03487.1"/>
    </source>
</evidence>
<evidence type="ECO:0000313" key="3">
    <source>
        <dbReference type="Proteomes" id="UP000231960"/>
    </source>
</evidence>
<organism evidence="2 3">
    <name type="scientific">Avrilella dinanensis</name>
    <dbReference type="NCBI Taxonomy" id="2008672"/>
    <lineage>
        <taxon>Bacteria</taxon>
        <taxon>Pseudomonadati</taxon>
        <taxon>Bacteroidota</taxon>
        <taxon>Flavobacteriia</taxon>
        <taxon>Flavobacteriales</taxon>
        <taxon>Flavobacteriaceae</taxon>
        <taxon>Avrilella</taxon>
    </lineage>
</organism>
<comment type="caution">
    <text evidence="2">The sequence shown here is derived from an EMBL/GenBank/DDBJ whole genome shotgun (WGS) entry which is preliminary data.</text>
</comment>
<dbReference type="EMBL" id="NIPO01000001">
    <property type="protein sequence ID" value="PJR03487.1"/>
    <property type="molecule type" value="Genomic_DNA"/>
</dbReference>
<keyword evidence="3" id="KW-1185">Reference proteome</keyword>
<dbReference type="Proteomes" id="UP000231960">
    <property type="component" value="Unassembled WGS sequence"/>
</dbReference>
<feature type="chain" id="PRO_5014715379" description="Outer membrane protein beta-barrel domain-containing protein" evidence="1">
    <location>
        <begin position="25"/>
        <end position="212"/>
    </location>
</feature>
<dbReference type="InterPro" id="IPR011250">
    <property type="entry name" value="OMP/PagP_B-barrel"/>
</dbReference>
<name>A0A2M9R3Q1_9FLAO</name>
<dbReference type="OrthoDB" id="1337233at2"/>
<dbReference type="RefSeq" id="WP_100677055.1">
    <property type="nucleotide sequence ID" value="NZ_JAJUJS010000005.1"/>
</dbReference>
<protein>
    <recommendedName>
        <fullName evidence="4">Outer membrane protein beta-barrel domain-containing protein</fullName>
    </recommendedName>
</protein>
<dbReference type="AlphaFoldDB" id="A0A2M9R3Q1"/>